<accession>A0A0D0J5J2</accession>
<name>A0A0D0J5J2_9PSED</name>
<organism evidence="6 7">
    <name type="scientific">Pseudomonas fulva</name>
    <dbReference type="NCBI Taxonomy" id="47880"/>
    <lineage>
        <taxon>Bacteria</taxon>
        <taxon>Pseudomonadati</taxon>
        <taxon>Pseudomonadota</taxon>
        <taxon>Gammaproteobacteria</taxon>
        <taxon>Pseudomonadales</taxon>
        <taxon>Pseudomonadaceae</taxon>
        <taxon>Pseudomonas</taxon>
    </lineage>
</organism>
<gene>
    <name evidence="6" type="ORF">RU08_23025</name>
</gene>
<dbReference type="Pfam" id="PF00196">
    <property type="entry name" value="GerE"/>
    <property type="match status" value="1"/>
</dbReference>
<dbReference type="PANTHER" id="PTHR43214:SF43">
    <property type="entry name" value="TWO-COMPONENT RESPONSE REGULATOR"/>
    <property type="match status" value="1"/>
</dbReference>
<reference evidence="6 7" key="1">
    <citation type="submission" date="2014-12" db="EMBL/GenBank/DDBJ databases">
        <title>16Stimator: statistical estimation of ribosomal gene copy numbers from draft genome assemblies.</title>
        <authorList>
            <person name="Perisin M.A."/>
            <person name="Vetter M."/>
            <person name="Gilbert J.A."/>
            <person name="Bergelson J."/>
        </authorList>
    </citation>
    <scope>NUCLEOTIDE SEQUENCE [LARGE SCALE GENOMIC DNA]</scope>
    <source>
        <strain evidence="6 7">MEJ086</strain>
    </source>
</reference>
<keyword evidence="1 3" id="KW-0597">Phosphoprotein</keyword>
<dbReference type="Gene3D" id="3.40.50.2300">
    <property type="match status" value="1"/>
</dbReference>
<dbReference type="PROSITE" id="PS00622">
    <property type="entry name" value="HTH_LUXR_1"/>
    <property type="match status" value="1"/>
</dbReference>
<evidence type="ECO:0000313" key="7">
    <source>
        <dbReference type="Proteomes" id="UP000032068"/>
    </source>
</evidence>
<dbReference type="GO" id="GO:0003677">
    <property type="term" value="F:DNA binding"/>
    <property type="evidence" value="ECO:0007669"/>
    <property type="project" value="UniProtKB-KW"/>
</dbReference>
<dbReference type="SUPFAM" id="SSF52172">
    <property type="entry name" value="CheY-like"/>
    <property type="match status" value="1"/>
</dbReference>
<comment type="caution">
    <text evidence="6">The sequence shown here is derived from an EMBL/GenBank/DDBJ whole genome shotgun (WGS) entry which is preliminary data.</text>
</comment>
<evidence type="ECO:0000256" key="3">
    <source>
        <dbReference type="PROSITE-ProRule" id="PRU00169"/>
    </source>
</evidence>
<dbReference type="SUPFAM" id="SSF46894">
    <property type="entry name" value="C-terminal effector domain of the bipartite response regulators"/>
    <property type="match status" value="1"/>
</dbReference>
<dbReference type="InterPro" id="IPR016032">
    <property type="entry name" value="Sig_transdc_resp-reg_C-effctor"/>
</dbReference>
<dbReference type="PANTHER" id="PTHR43214">
    <property type="entry name" value="TWO-COMPONENT RESPONSE REGULATOR"/>
    <property type="match status" value="1"/>
</dbReference>
<dbReference type="InterPro" id="IPR058245">
    <property type="entry name" value="NreC/VraR/RcsB-like_REC"/>
</dbReference>
<dbReference type="EMBL" id="JXQW01000097">
    <property type="protein sequence ID" value="KIP90433.1"/>
    <property type="molecule type" value="Genomic_DNA"/>
</dbReference>
<keyword evidence="2" id="KW-0238">DNA-binding</keyword>
<evidence type="ECO:0000259" key="5">
    <source>
        <dbReference type="PROSITE" id="PS50110"/>
    </source>
</evidence>
<feature type="domain" description="HTH luxR-type" evidence="4">
    <location>
        <begin position="139"/>
        <end position="204"/>
    </location>
</feature>
<sequence length="212" mass="22686">MNDAPIRLLVVDDHPLLRDGIAAVLDAHDDILLVGEAADGLQAVERFAALRPDVTLMDLQMPGLNGTEAIQAIRRQFADACIAVLTTYSGDARALQAVQAGARGYLLKSMLRKELVTAIRTLAAGKRYFPEPIASELLDAIAQDTLTARETQVLGSVAQGLGNGDIASQLGISEDTVKGHMRSIMDKLKARNRTHAVAIAMQRGIIDAWPPG</sequence>
<proteinExistence type="predicted"/>
<dbReference type="PROSITE" id="PS50043">
    <property type="entry name" value="HTH_LUXR_2"/>
    <property type="match status" value="1"/>
</dbReference>
<dbReference type="CDD" id="cd17535">
    <property type="entry name" value="REC_NarL-like"/>
    <property type="match status" value="1"/>
</dbReference>
<dbReference type="RefSeq" id="WP_042556205.1">
    <property type="nucleotide sequence ID" value="NZ_JXQW01000097.1"/>
</dbReference>
<dbReference type="GO" id="GO:0006355">
    <property type="term" value="P:regulation of DNA-templated transcription"/>
    <property type="evidence" value="ECO:0007669"/>
    <property type="project" value="InterPro"/>
</dbReference>
<dbReference type="PROSITE" id="PS50110">
    <property type="entry name" value="RESPONSE_REGULATORY"/>
    <property type="match status" value="1"/>
</dbReference>
<feature type="modified residue" description="4-aspartylphosphate" evidence="3">
    <location>
        <position position="58"/>
    </location>
</feature>
<feature type="domain" description="Response regulatory" evidence="5">
    <location>
        <begin position="7"/>
        <end position="123"/>
    </location>
</feature>
<dbReference type="CDD" id="cd06170">
    <property type="entry name" value="LuxR_C_like"/>
    <property type="match status" value="1"/>
</dbReference>
<dbReference type="InterPro" id="IPR011006">
    <property type="entry name" value="CheY-like_superfamily"/>
</dbReference>
<dbReference type="PRINTS" id="PR00038">
    <property type="entry name" value="HTHLUXR"/>
</dbReference>
<dbReference type="InterPro" id="IPR001789">
    <property type="entry name" value="Sig_transdc_resp-reg_receiver"/>
</dbReference>
<evidence type="ECO:0000259" key="4">
    <source>
        <dbReference type="PROSITE" id="PS50043"/>
    </source>
</evidence>
<dbReference type="Proteomes" id="UP000032068">
    <property type="component" value="Unassembled WGS sequence"/>
</dbReference>
<protein>
    <submittedName>
        <fullName evidence="6">LuxR family transcriptional regulator</fullName>
    </submittedName>
</protein>
<dbReference type="InterPro" id="IPR039420">
    <property type="entry name" value="WalR-like"/>
</dbReference>
<dbReference type="OrthoDB" id="9796655at2"/>
<dbReference type="InterPro" id="IPR000792">
    <property type="entry name" value="Tscrpt_reg_LuxR_C"/>
</dbReference>
<evidence type="ECO:0000256" key="2">
    <source>
        <dbReference type="ARBA" id="ARBA00023125"/>
    </source>
</evidence>
<dbReference type="GO" id="GO:0000160">
    <property type="term" value="P:phosphorelay signal transduction system"/>
    <property type="evidence" value="ECO:0007669"/>
    <property type="project" value="InterPro"/>
</dbReference>
<dbReference type="SMART" id="SM00421">
    <property type="entry name" value="HTH_LUXR"/>
    <property type="match status" value="1"/>
</dbReference>
<dbReference type="AlphaFoldDB" id="A0A0D0J5J2"/>
<evidence type="ECO:0000313" key="6">
    <source>
        <dbReference type="EMBL" id="KIP90433.1"/>
    </source>
</evidence>
<dbReference type="SMART" id="SM00448">
    <property type="entry name" value="REC"/>
    <property type="match status" value="1"/>
</dbReference>
<dbReference type="Pfam" id="PF00072">
    <property type="entry name" value="Response_reg"/>
    <property type="match status" value="1"/>
</dbReference>
<evidence type="ECO:0000256" key="1">
    <source>
        <dbReference type="ARBA" id="ARBA00022553"/>
    </source>
</evidence>